<proteinExistence type="predicted"/>
<sequence>MGTGGEHKSTWPEYHRTAAGDFCRKFGARKRAPYDDALPNRHTERACAVRDRDALRVLTVRGLASESHRGRERLEVLSPRRRTLIDDNDVGPCLPRRAGSRKTCGTSTYHQHIAAHALGLSRGGRSNARGPGIGVCCHHQAGYDRR</sequence>
<evidence type="ECO:0000313" key="2">
    <source>
        <dbReference type="Proteomes" id="UP000831327"/>
    </source>
</evidence>
<protein>
    <submittedName>
        <fullName evidence="1">Uncharacterized protein</fullName>
    </submittedName>
</protein>
<evidence type="ECO:0000313" key="1">
    <source>
        <dbReference type="EMBL" id="BDG71733.1"/>
    </source>
</evidence>
<keyword evidence="2" id="KW-1185">Reference proteome</keyword>
<name>A0ABM7Y1P4_9PROT</name>
<dbReference type="EMBL" id="AP025637">
    <property type="protein sequence ID" value="BDG71733.1"/>
    <property type="molecule type" value="Genomic_DNA"/>
</dbReference>
<gene>
    <name evidence="1" type="ORF">Rmf_16620</name>
</gene>
<dbReference type="Proteomes" id="UP000831327">
    <property type="component" value="Chromosome"/>
</dbReference>
<accession>A0ABM7Y1P4</accession>
<organism evidence="1 2">
    <name type="scientific">Roseomonas fluvialis</name>
    <dbReference type="NCBI Taxonomy" id="1750527"/>
    <lineage>
        <taxon>Bacteria</taxon>
        <taxon>Pseudomonadati</taxon>
        <taxon>Pseudomonadota</taxon>
        <taxon>Alphaproteobacteria</taxon>
        <taxon>Acetobacterales</taxon>
        <taxon>Roseomonadaceae</taxon>
        <taxon>Roseomonas</taxon>
    </lineage>
</organism>
<reference evidence="1 2" key="1">
    <citation type="journal article" date="2016" name="Microbes Environ.">
        <title>Phylogenetically diverse aerobic anoxygenic phototrophic bacteria isolated from epilithic biofilms in Tama river, Japan.</title>
        <authorList>
            <person name="Hirose S."/>
            <person name="Matsuura K."/>
            <person name="Haruta S."/>
        </authorList>
    </citation>
    <scope>NUCLEOTIDE SEQUENCE [LARGE SCALE GENOMIC DNA]</scope>
    <source>
        <strain evidence="1 2">S08</strain>
    </source>
</reference>